<organism evidence="7 8">
    <name type="scientific">Streptomyces caeni</name>
    <dbReference type="NCBI Taxonomy" id="2307231"/>
    <lineage>
        <taxon>Bacteria</taxon>
        <taxon>Bacillati</taxon>
        <taxon>Actinomycetota</taxon>
        <taxon>Actinomycetes</taxon>
        <taxon>Kitasatosporales</taxon>
        <taxon>Streptomycetaceae</taxon>
        <taxon>Streptomyces</taxon>
    </lineage>
</organism>
<dbReference type="Pfam" id="PF00872">
    <property type="entry name" value="Transposase_mut"/>
    <property type="match status" value="1"/>
</dbReference>
<accession>A0ABW4IJH2</accession>
<dbReference type="EMBL" id="JBHUDX010000011">
    <property type="protein sequence ID" value="MFD1657470.1"/>
    <property type="molecule type" value="Genomic_DNA"/>
</dbReference>
<evidence type="ECO:0000256" key="4">
    <source>
        <dbReference type="ARBA" id="ARBA00023125"/>
    </source>
</evidence>
<evidence type="ECO:0000256" key="3">
    <source>
        <dbReference type="ARBA" id="ARBA00022578"/>
    </source>
</evidence>
<keyword evidence="4" id="KW-0238">DNA-binding</keyword>
<evidence type="ECO:0000313" key="7">
    <source>
        <dbReference type="EMBL" id="MFD1657470.1"/>
    </source>
</evidence>
<reference evidence="8" key="1">
    <citation type="journal article" date="2019" name="Int. J. Syst. Evol. Microbiol.">
        <title>The Global Catalogue of Microorganisms (GCM) 10K type strain sequencing project: providing services to taxonomists for standard genome sequencing and annotation.</title>
        <authorList>
            <consortium name="The Broad Institute Genomics Platform"/>
            <consortium name="The Broad Institute Genome Sequencing Center for Infectious Disease"/>
            <person name="Wu L."/>
            <person name="Ma J."/>
        </authorList>
    </citation>
    <scope>NUCLEOTIDE SEQUENCE [LARGE SCALE GENOMIC DNA]</scope>
    <source>
        <strain evidence="8">CGMCC 1.12470</strain>
    </source>
</reference>
<evidence type="ECO:0000313" key="8">
    <source>
        <dbReference type="Proteomes" id="UP001597261"/>
    </source>
</evidence>
<keyword evidence="3" id="KW-0815">Transposition</keyword>
<evidence type="ECO:0000256" key="6">
    <source>
        <dbReference type="SAM" id="MobiDB-lite"/>
    </source>
</evidence>
<comment type="function">
    <text evidence="1">Required for the transposition of the insertion element.</text>
</comment>
<proteinExistence type="inferred from homology"/>
<name>A0ABW4IJH2_9ACTN</name>
<comment type="similarity">
    <text evidence="2">Belongs to the transposase mutator family.</text>
</comment>
<dbReference type="RefSeq" id="WP_381078903.1">
    <property type="nucleotide sequence ID" value="NZ_JBHUDX010000011.1"/>
</dbReference>
<keyword evidence="5" id="KW-0233">DNA recombination</keyword>
<dbReference type="InterPro" id="IPR001207">
    <property type="entry name" value="Transposase_mutator"/>
</dbReference>
<comment type="caution">
    <text evidence="7">The sequence shown here is derived from an EMBL/GenBank/DDBJ whole genome shotgun (WGS) entry which is preliminary data.</text>
</comment>
<keyword evidence="8" id="KW-1185">Reference proteome</keyword>
<protein>
    <submittedName>
        <fullName evidence="7">Transposase</fullName>
    </submittedName>
</protein>
<evidence type="ECO:0000256" key="5">
    <source>
        <dbReference type="ARBA" id="ARBA00023172"/>
    </source>
</evidence>
<dbReference type="Proteomes" id="UP001597261">
    <property type="component" value="Unassembled WGS sequence"/>
</dbReference>
<sequence length="86" mass="9080">MSGRSRSSARDGHRPKRVMTEVGTVTVQVPGAAGHLPSRAAAEYDRRTGGLEEVVLSLTAQGLRSGETVAHLAEVTGRDRELCLPG</sequence>
<gene>
    <name evidence="7" type="ORF">ACFSL4_04285</name>
</gene>
<evidence type="ECO:0000256" key="2">
    <source>
        <dbReference type="ARBA" id="ARBA00010961"/>
    </source>
</evidence>
<feature type="region of interest" description="Disordered" evidence="6">
    <location>
        <begin position="1"/>
        <end position="22"/>
    </location>
</feature>
<evidence type="ECO:0000256" key="1">
    <source>
        <dbReference type="ARBA" id="ARBA00002190"/>
    </source>
</evidence>